<evidence type="ECO:0000313" key="1">
    <source>
        <dbReference type="EMBL" id="VVO33993.1"/>
    </source>
</evidence>
<sequence>MACCWRSLTTMGTLMRRTLLSGLLFALAFSFGQPLAFSEALPDEEGIWAALKSGGYVVLMRHAITEPGIGDPPGFTLDDCRTQRNLSAQGRIDAQHIGEAFRRRGVPVSEVLSSRWCRCLETAKLAFGSVTPAPMLDSMFRETGTAGEEKMRQVFAAAKRRPSAENLVFVTHNQNILALTGLSVASGEMVIAVPKGDEQFKVIGRLSIER</sequence>
<dbReference type="EMBL" id="CABVHY010000032">
    <property type="protein sequence ID" value="VVO33993.1"/>
    <property type="molecule type" value="Genomic_DNA"/>
</dbReference>
<evidence type="ECO:0000313" key="2">
    <source>
        <dbReference type="Proteomes" id="UP000379480"/>
    </source>
</evidence>
<dbReference type="Gene3D" id="3.40.50.1240">
    <property type="entry name" value="Phosphoglycerate mutase-like"/>
    <property type="match status" value="1"/>
</dbReference>
<evidence type="ECO:0008006" key="3">
    <source>
        <dbReference type="Google" id="ProtNLM"/>
    </source>
</evidence>
<gene>
    <name evidence="1" type="ORF">PS723_05226</name>
</gene>
<dbReference type="Proteomes" id="UP000379480">
    <property type="component" value="Unassembled WGS sequence"/>
</dbReference>
<proteinExistence type="predicted"/>
<protein>
    <recommendedName>
        <fullName evidence="3">Histidine phosphatase family protein</fullName>
    </recommendedName>
</protein>
<accession>A0A5E7F8T2</accession>
<dbReference type="InterPro" id="IPR013078">
    <property type="entry name" value="His_Pase_superF_clade-1"/>
</dbReference>
<dbReference type="SUPFAM" id="SSF53254">
    <property type="entry name" value="Phosphoglycerate mutase-like"/>
    <property type="match status" value="1"/>
</dbReference>
<dbReference type="Pfam" id="PF00300">
    <property type="entry name" value="His_Phos_1"/>
    <property type="match status" value="1"/>
</dbReference>
<dbReference type="CDD" id="cd07040">
    <property type="entry name" value="HP"/>
    <property type="match status" value="1"/>
</dbReference>
<organism evidence="1 2">
    <name type="scientific">Pseudomonas fluorescens</name>
    <dbReference type="NCBI Taxonomy" id="294"/>
    <lineage>
        <taxon>Bacteria</taxon>
        <taxon>Pseudomonadati</taxon>
        <taxon>Pseudomonadota</taxon>
        <taxon>Gammaproteobacteria</taxon>
        <taxon>Pseudomonadales</taxon>
        <taxon>Pseudomonadaceae</taxon>
        <taxon>Pseudomonas</taxon>
    </lineage>
</organism>
<name>A0A5E7F8T2_PSEFL</name>
<dbReference type="AlphaFoldDB" id="A0A5E7F8T2"/>
<reference evidence="1 2" key="1">
    <citation type="submission" date="2019-09" db="EMBL/GenBank/DDBJ databases">
        <authorList>
            <person name="Chandra G."/>
            <person name="Truman W A."/>
        </authorList>
    </citation>
    <scope>NUCLEOTIDE SEQUENCE [LARGE SCALE GENOMIC DNA]</scope>
    <source>
        <strain evidence="1">PS723</strain>
    </source>
</reference>
<dbReference type="InterPro" id="IPR029033">
    <property type="entry name" value="His_PPase_superfam"/>
</dbReference>